<dbReference type="PANTHER" id="PTHR30011:SF16">
    <property type="entry name" value="C2H2 FINGER DOMAIN TRANSCRIPTION FACTOR (EUROFUNG)-RELATED"/>
    <property type="match status" value="1"/>
</dbReference>
<evidence type="ECO:0000313" key="8">
    <source>
        <dbReference type="EMBL" id="XCC97266.1"/>
    </source>
</evidence>
<accession>A0AAU8AQY1</accession>
<keyword evidence="1 6" id="KW-0285">Flavoprotein</keyword>
<name>A0AAU8AQY1_9RHOB</name>
<keyword evidence="3 8" id="KW-0560">Oxidoreductase</keyword>
<evidence type="ECO:0000256" key="2">
    <source>
        <dbReference type="ARBA" id="ARBA00022643"/>
    </source>
</evidence>
<dbReference type="InterPro" id="IPR011251">
    <property type="entry name" value="Luciferase-like_dom"/>
</dbReference>
<feature type="domain" description="Luciferase-like" evidence="7">
    <location>
        <begin position="23"/>
        <end position="387"/>
    </location>
</feature>
<geneLocation type="plasmid" evidence="8">
    <name>unnamed2</name>
</geneLocation>
<dbReference type="GO" id="GO:0016705">
    <property type="term" value="F:oxidoreductase activity, acting on paired donors, with incorporation or reduction of molecular oxygen"/>
    <property type="evidence" value="ECO:0007669"/>
    <property type="project" value="InterPro"/>
</dbReference>
<dbReference type="SUPFAM" id="SSF51679">
    <property type="entry name" value="Bacterial luciferase-like"/>
    <property type="match status" value="1"/>
</dbReference>
<evidence type="ECO:0000256" key="3">
    <source>
        <dbReference type="ARBA" id="ARBA00023002"/>
    </source>
</evidence>
<evidence type="ECO:0000256" key="5">
    <source>
        <dbReference type="ARBA" id="ARBA00033748"/>
    </source>
</evidence>
<dbReference type="InterPro" id="IPR036661">
    <property type="entry name" value="Luciferase-like_sf"/>
</dbReference>
<keyword evidence="2 6" id="KW-0288">FMN</keyword>
<dbReference type="InterPro" id="IPR051260">
    <property type="entry name" value="Diverse_substr_monoxygenases"/>
</dbReference>
<dbReference type="AlphaFoldDB" id="A0AAU8AQY1"/>
<keyword evidence="8" id="KW-0614">Plasmid</keyword>
<dbReference type="Pfam" id="PF00296">
    <property type="entry name" value="Bac_luciferase"/>
    <property type="match status" value="1"/>
</dbReference>
<feature type="binding site" evidence="6">
    <location>
        <position position="227"/>
    </location>
    <ligand>
        <name>FMN</name>
        <dbReference type="ChEBI" id="CHEBI:58210"/>
    </ligand>
</feature>
<evidence type="ECO:0000256" key="1">
    <source>
        <dbReference type="ARBA" id="ARBA00022630"/>
    </source>
</evidence>
<dbReference type="NCBIfam" id="TIGR03860">
    <property type="entry name" value="FMN_nitrolo"/>
    <property type="match status" value="1"/>
</dbReference>
<feature type="binding site" evidence="6">
    <location>
        <position position="156"/>
    </location>
    <ligand>
        <name>FMN</name>
        <dbReference type="ChEBI" id="CHEBI:58210"/>
    </ligand>
</feature>
<dbReference type="EC" id="1.-.-.-" evidence="8"/>
<organism evidence="8">
    <name type="scientific">Alloyangia sp. H15</name>
    <dbReference type="NCBI Taxonomy" id="3029062"/>
    <lineage>
        <taxon>Bacteria</taxon>
        <taxon>Pseudomonadati</taxon>
        <taxon>Pseudomonadota</taxon>
        <taxon>Alphaproteobacteria</taxon>
        <taxon>Rhodobacterales</taxon>
        <taxon>Roseobacteraceae</taxon>
        <taxon>Alloyangia</taxon>
    </lineage>
</organism>
<dbReference type="EMBL" id="CP123387">
    <property type="protein sequence ID" value="XCC97266.1"/>
    <property type="molecule type" value="Genomic_DNA"/>
</dbReference>
<dbReference type="PANTHER" id="PTHR30011">
    <property type="entry name" value="ALKANESULFONATE MONOOXYGENASE-RELATED"/>
    <property type="match status" value="1"/>
</dbReference>
<feature type="binding site" evidence="6">
    <location>
        <position position="58"/>
    </location>
    <ligand>
        <name>FMN</name>
        <dbReference type="ChEBI" id="CHEBI:58210"/>
    </ligand>
</feature>
<sequence>MEEIRGMHLGLSMRRLGYHIAAWRHPDVQADGQEDLAFFVESARLAEAAKFDFVFLADGLAVRADDTPPGSLATSHENVEFEPTTLLAALAPQTSHIGLIATASTTYNEPFHIARRFASLDHISGGRAGWNIVTSWSEQEAWNFNRAEHLDRETRYERAAEFVDVVAGLWESWEAGAFLRDKDSGRFYDEDKLHVLNHRGQHFSVRGPLTCSRTPQGRPVVVHAGASPAGIEIAARHADLVYTNDYDIEVARDFRARLRKRTAEMGRDPDSIKVMVGVQPVIGATRAAAEAQLAELQALVHPLAAMAGLINLIGDLDELDLDAPFPESFALSPRSTSNAQKALQLGRSEGLTPRELSMRLAGRAGLRQIVGTAEDVADDLERWFQGGACDGFNLCPTHSHTAIRQFTERVVPILQDRGLFRKDYTGKTLREHLGAAAPSVIERPSAYATAVN</sequence>
<keyword evidence="4" id="KW-0503">Monooxygenase</keyword>
<proteinExistence type="inferred from homology"/>
<dbReference type="Gene3D" id="3.20.20.30">
    <property type="entry name" value="Luciferase-like domain"/>
    <property type="match status" value="1"/>
</dbReference>
<gene>
    <name evidence="8" type="ORF">PVT71_24675</name>
</gene>
<reference evidence="8" key="1">
    <citation type="submission" date="2023-02" db="EMBL/GenBank/DDBJ databases">
        <title>Description and genomic characterization of Salipiger bruguierae sp. nov., isolated from the sediment of mangrove plant Bruguiera sexangula.</title>
        <authorList>
            <person name="Long M."/>
        </authorList>
    </citation>
    <scope>NUCLEOTIDE SEQUENCE</scope>
    <source>
        <strain evidence="8">H15</strain>
        <plasmid evidence="8">unnamed2</plasmid>
    </source>
</reference>
<dbReference type="PIRSF" id="PIRSF000337">
    <property type="entry name" value="NTA_MOA"/>
    <property type="match status" value="1"/>
</dbReference>
<dbReference type="GO" id="GO:0004497">
    <property type="term" value="F:monooxygenase activity"/>
    <property type="evidence" value="ECO:0007669"/>
    <property type="project" value="UniProtKB-KW"/>
</dbReference>
<comment type="similarity">
    <text evidence="5">Belongs to the NtaA/SnaA/DszA monooxygenase family.</text>
</comment>
<dbReference type="InterPro" id="IPR016215">
    <property type="entry name" value="NTA_MOA"/>
</dbReference>
<feature type="binding site" evidence="6">
    <location>
        <position position="102"/>
    </location>
    <ligand>
        <name>FMN</name>
        <dbReference type="ChEBI" id="CHEBI:58210"/>
    </ligand>
</feature>
<dbReference type="CDD" id="cd01095">
    <property type="entry name" value="Nitrilotriacetate_monoxgenase"/>
    <property type="match status" value="1"/>
</dbReference>
<evidence type="ECO:0000259" key="7">
    <source>
        <dbReference type="Pfam" id="PF00296"/>
    </source>
</evidence>
<dbReference type="RefSeq" id="WP_353476156.1">
    <property type="nucleotide sequence ID" value="NZ_CP123387.1"/>
</dbReference>
<evidence type="ECO:0000256" key="4">
    <source>
        <dbReference type="ARBA" id="ARBA00023033"/>
    </source>
</evidence>
<protein>
    <submittedName>
        <fullName evidence="8">LLM class flavin-dependent oxidoreductase</fullName>
        <ecNumber evidence="8">1.-.-.-</ecNumber>
    </submittedName>
</protein>
<evidence type="ECO:0000256" key="6">
    <source>
        <dbReference type="PIRSR" id="PIRSR000337-1"/>
    </source>
</evidence>